<feature type="compositionally biased region" description="Low complexity" evidence="1">
    <location>
        <begin position="126"/>
        <end position="143"/>
    </location>
</feature>
<dbReference type="AlphaFoldDB" id="A0A8H7QGI6"/>
<comment type="caution">
    <text evidence="2">The sequence shown here is derived from an EMBL/GenBank/DDBJ whole genome shotgun (WGS) entry which is preliminary data.</text>
</comment>
<feature type="region of interest" description="Disordered" evidence="1">
    <location>
        <begin position="88"/>
        <end position="143"/>
    </location>
</feature>
<name>A0A8H7QGI6_9FUNG</name>
<evidence type="ECO:0000313" key="3">
    <source>
        <dbReference type="Proteomes" id="UP000603453"/>
    </source>
</evidence>
<evidence type="ECO:0000313" key="2">
    <source>
        <dbReference type="EMBL" id="KAG2191310.1"/>
    </source>
</evidence>
<sequence length="480" mass="54394">MALPKQNTVPVMDALPHADRVTLANLETHKTLITCPKCTVKGTITYTGNTNASNPHPLFSCIACKQKISISSLQHEITQAKASGAIPIQIPYPTPEAPATTLKKKTSQQNKRTRVESDDNLEMTRSKSTPTKNNKTNNNNDNNSTAILETLKALQQQLEEIKKENTQMKQQIHAANERNAQLEKKILALTKNDMLNDLQKQQQQQQQNDYTTRMEEDTEEYPPLPDNKGSSASKYAHAYNSTMQDKIRNTNIKEKTKNNNNNIKSLKNNTTKPKKSTNIAGAIRAFTAPTNDNQGYTYVYYPAKSRISRKHQRNNLKKLGVINGRILDIHYPARNVVALLVHINYKQELIDTLLKSKVSHIEKYDPTNPTTISDPQYNNISHNERIVRALPFIRHHISRSVAAFFVKEKLITTEQHENFITEWNKKFEQQTNKQKNNTDTPNNTTASNKTATHSPTEKKDESTPVNNSTEQQTTAMDEAL</sequence>
<feature type="compositionally biased region" description="Polar residues" evidence="1">
    <location>
        <begin position="430"/>
        <end position="454"/>
    </location>
</feature>
<feature type="compositionally biased region" description="Basic and acidic residues" evidence="1">
    <location>
        <begin position="113"/>
        <end position="125"/>
    </location>
</feature>
<evidence type="ECO:0000256" key="1">
    <source>
        <dbReference type="SAM" id="MobiDB-lite"/>
    </source>
</evidence>
<accession>A0A8H7QGI6</accession>
<feature type="compositionally biased region" description="Polar residues" evidence="1">
    <location>
        <begin position="463"/>
        <end position="480"/>
    </location>
</feature>
<dbReference type="Proteomes" id="UP000603453">
    <property type="component" value="Unassembled WGS sequence"/>
</dbReference>
<protein>
    <submittedName>
        <fullName evidence="2">Uncharacterized protein</fullName>
    </submittedName>
</protein>
<feature type="region of interest" description="Disordered" evidence="1">
    <location>
        <begin position="430"/>
        <end position="480"/>
    </location>
</feature>
<reference evidence="2" key="1">
    <citation type="submission" date="2020-12" db="EMBL/GenBank/DDBJ databases">
        <title>Metabolic potential, ecology and presence of endohyphal bacteria is reflected in genomic diversity of Mucoromycotina.</title>
        <authorList>
            <person name="Muszewska A."/>
            <person name="Okrasinska A."/>
            <person name="Steczkiewicz K."/>
            <person name="Drgas O."/>
            <person name="Orlowska M."/>
            <person name="Perlinska-Lenart U."/>
            <person name="Aleksandrzak-Piekarczyk T."/>
            <person name="Szatraj K."/>
            <person name="Zielenkiewicz U."/>
            <person name="Pilsyk S."/>
            <person name="Malc E."/>
            <person name="Mieczkowski P."/>
            <person name="Kruszewska J.S."/>
            <person name="Biernat P."/>
            <person name="Pawlowska J."/>
        </authorList>
    </citation>
    <scope>NUCLEOTIDE SEQUENCE</scope>
    <source>
        <strain evidence="2">WA0000017839</strain>
    </source>
</reference>
<dbReference type="EMBL" id="JAEPRD010000434">
    <property type="protein sequence ID" value="KAG2191310.1"/>
    <property type="molecule type" value="Genomic_DNA"/>
</dbReference>
<feature type="region of interest" description="Disordered" evidence="1">
    <location>
        <begin position="198"/>
        <end position="233"/>
    </location>
</feature>
<dbReference type="OrthoDB" id="2206543at2759"/>
<gene>
    <name evidence="2" type="ORF">INT47_006903</name>
</gene>
<keyword evidence="3" id="KW-1185">Reference proteome</keyword>
<organism evidence="2 3">
    <name type="scientific">Mucor saturninus</name>
    <dbReference type="NCBI Taxonomy" id="64648"/>
    <lineage>
        <taxon>Eukaryota</taxon>
        <taxon>Fungi</taxon>
        <taxon>Fungi incertae sedis</taxon>
        <taxon>Mucoromycota</taxon>
        <taxon>Mucoromycotina</taxon>
        <taxon>Mucoromycetes</taxon>
        <taxon>Mucorales</taxon>
        <taxon>Mucorineae</taxon>
        <taxon>Mucoraceae</taxon>
        <taxon>Mucor</taxon>
    </lineage>
</organism>
<proteinExistence type="predicted"/>